<keyword evidence="6" id="KW-1185">Reference proteome</keyword>
<dbReference type="EMBL" id="WVIC01000047">
    <property type="protein sequence ID" value="NCJ08303.1"/>
    <property type="molecule type" value="Genomic_DNA"/>
</dbReference>
<dbReference type="Pfam" id="PF13545">
    <property type="entry name" value="HTH_Crp_2"/>
    <property type="match status" value="1"/>
</dbReference>
<comment type="caution">
    <text evidence="5">The sequence shown here is derived from an EMBL/GenBank/DDBJ whole genome shotgun (WGS) entry which is preliminary data.</text>
</comment>
<accession>A0A8K2A233</accession>
<evidence type="ECO:0000313" key="5">
    <source>
        <dbReference type="EMBL" id="NCJ08303.1"/>
    </source>
</evidence>
<evidence type="ECO:0000259" key="4">
    <source>
        <dbReference type="PROSITE" id="PS51063"/>
    </source>
</evidence>
<dbReference type="RefSeq" id="WP_161826777.1">
    <property type="nucleotide sequence ID" value="NZ_WVIC01000047.1"/>
</dbReference>
<dbReference type="SMART" id="SM00419">
    <property type="entry name" value="HTH_CRP"/>
    <property type="match status" value="1"/>
</dbReference>
<dbReference type="Gene3D" id="1.10.10.10">
    <property type="entry name" value="Winged helix-like DNA-binding domain superfamily/Winged helix DNA-binding domain"/>
    <property type="match status" value="1"/>
</dbReference>
<dbReference type="InterPro" id="IPR018490">
    <property type="entry name" value="cNMP-bd_dom_sf"/>
</dbReference>
<dbReference type="CDD" id="cd00092">
    <property type="entry name" value="HTH_CRP"/>
    <property type="match status" value="1"/>
</dbReference>
<dbReference type="PROSITE" id="PS51063">
    <property type="entry name" value="HTH_CRP_2"/>
    <property type="match status" value="1"/>
</dbReference>
<name>A0A8K2A233_9CYAN</name>
<dbReference type="InterPro" id="IPR012318">
    <property type="entry name" value="HTH_CRP"/>
</dbReference>
<evidence type="ECO:0000256" key="1">
    <source>
        <dbReference type="ARBA" id="ARBA00023015"/>
    </source>
</evidence>
<dbReference type="AlphaFoldDB" id="A0A8K2A233"/>
<dbReference type="InterPro" id="IPR036388">
    <property type="entry name" value="WH-like_DNA-bd_sf"/>
</dbReference>
<evidence type="ECO:0000256" key="2">
    <source>
        <dbReference type="ARBA" id="ARBA00023125"/>
    </source>
</evidence>
<reference evidence="5" key="1">
    <citation type="submission" date="2019-12" db="EMBL/GenBank/DDBJ databases">
        <title>High-Quality draft genome sequences of three cyanobacteria isolated from the limestone walls of the Old Cathedral of Coimbra.</title>
        <authorList>
            <person name="Tiago I."/>
            <person name="Soares F."/>
            <person name="Portugal A."/>
        </authorList>
    </citation>
    <scope>NUCLEOTIDE SEQUENCE [LARGE SCALE GENOMIC DNA]</scope>
    <source>
        <strain evidence="5">C</strain>
    </source>
</reference>
<dbReference type="SUPFAM" id="SSF46785">
    <property type="entry name" value="Winged helix' DNA-binding domain"/>
    <property type="match status" value="1"/>
</dbReference>
<feature type="domain" description="HTH crp-type" evidence="4">
    <location>
        <begin position="116"/>
        <end position="189"/>
    </location>
</feature>
<keyword evidence="1" id="KW-0805">Transcription regulation</keyword>
<dbReference type="GO" id="GO:0003677">
    <property type="term" value="F:DNA binding"/>
    <property type="evidence" value="ECO:0007669"/>
    <property type="project" value="UniProtKB-KW"/>
</dbReference>
<evidence type="ECO:0000256" key="3">
    <source>
        <dbReference type="ARBA" id="ARBA00023163"/>
    </source>
</evidence>
<dbReference type="PROSITE" id="PS00042">
    <property type="entry name" value="HTH_CRP_1"/>
    <property type="match status" value="1"/>
</dbReference>
<organism evidence="5 6">
    <name type="scientific">Petrachloros mirabilis ULC683</name>
    <dbReference type="NCBI Taxonomy" id="2781853"/>
    <lineage>
        <taxon>Bacteria</taxon>
        <taxon>Bacillati</taxon>
        <taxon>Cyanobacteriota</taxon>
        <taxon>Cyanophyceae</taxon>
        <taxon>Synechococcales</taxon>
        <taxon>Petrachlorosaceae</taxon>
        <taxon>Petrachloros</taxon>
        <taxon>Petrachloros mirabilis</taxon>
    </lineage>
</organism>
<dbReference type="PRINTS" id="PR00034">
    <property type="entry name" value="HTHCRP"/>
</dbReference>
<keyword evidence="3" id="KW-0804">Transcription</keyword>
<dbReference type="GO" id="GO:0003700">
    <property type="term" value="F:DNA-binding transcription factor activity"/>
    <property type="evidence" value="ECO:0007669"/>
    <property type="project" value="InterPro"/>
</dbReference>
<protein>
    <submittedName>
        <fullName evidence="5">Helix-turn-helix domain-containing protein</fullName>
    </submittedName>
</protein>
<dbReference type="Proteomes" id="UP000607397">
    <property type="component" value="Unassembled WGS sequence"/>
</dbReference>
<keyword evidence="2" id="KW-0238">DNA-binding</keyword>
<proteinExistence type="predicted"/>
<evidence type="ECO:0000313" key="6">
    <source>
        <dbReference type="Proteomes" id="UP000607397"/>
    </source>
</evidence>
<dbReference type="InterPro" id="IPR018335">
    <property type="entry name" value="Tscrpt_reg_HTH_Crp-type_CS"/>
</dbReference>
<gene>
    <name evidence="5" type="ORF">GS597_17680</name>
</gene>
<sequence>MQVNHLSVIPSPSISKQRIFSPGVLLPSNPNCLWKIESGVVRSLTWLEDGTVVAQGLWGPEDVVGRALSRVEPYQLECLTPVEATLVLAENWSHLAVNLVAHIQQSDELSVIRSYKKTDVMLLKFLNWLARKFGREVAQGHLVDLRLTHQNIADLIGLTRVTVTRVLNQLEQQGLIERRSRQQLIVNESELWHYEI</sequence>
<dbReference type="SUPFAM" id="SSF51206">
    <property type="entry name" value="cAMP-binding domain-like"/>
    <property type="match status" value="1"/>
</dbReference>
<dbReference type="InterPro" id="IPR036390">
    <property type="entry name" value="WH_DNA-bd_sf"/>
</dbReference>